<feature type="non-terminal residue" evidence="1">
    <location>
        <position position="1"/>
    </location>
</feature>
<evidence type="ECO:0000313" key="2">
    <source>
        <dbReference type="Proteomes" id="UP000265520"/>
    </source>
</evidence>
<proteinExistence type="predicted"/>
<dbReference type="Proteomes" id="UP000265520">
    <property type="component" value="Unassembled WGS sequence"/>
</dbReference>
<dbReference type="EMBL" id="LXQA011270324">
    <property type="protein sequence ID" value="MCI91380.1"/>
    <property type="molecule type" value="Genomic_DNA"/>
</dbReference>
<organism evidence="1 2">
    <name type="scientific">Trifolium medium</name>
    <dbReference type="NCBI Taxonomy" id="97028"/>
    <lineage>
        <taxon>Eukaryota</taxon>
        <taxon>Viridiplantae</taxon>
        <taxon>Streptophyta</taxon>
        <taxon>Embryophyta</taxon>
        <taxon>Tracheophyta</taxon>
        <taxon>Spermatophyta</taxon>
        <taxon>Magnoliopsida</taxon>
        <taxon>eudicotyledons</taxon>
        <taxon>Gunneridae</taxon>
        <taxon>Pentapetalae</taxon>
        <taxon>rosids</taxon>
        <taxon>fabids</taxon>
        <taxon>Fabales</taxon>
        <taxon>Fabaceae</taxon>
        <taxon>Papilionoideae</taxon>
        <taxon>50 kb inversion clade</taxon>
        <taxon>NPAAA clade</taxon>
        <taxon>Hologalegina</taxon>
        <taxon>IRL clade</taxon>
        <taxon>Trifolieae</taxon>
        <taxon>Trifolium</taxon>
    </lineage>
</organism>
<accession>A0A392VY49</accession>
<reference evidence="1 2" key="1">
    <citation type="journal article" date="2018" name="Front. Plant Sci.">
        <title>Red Clover (Trifolium pratense) and Zigzag Clover (T. medium) - A Picture of Genomic Similarities and Differences.</title>
        <authorList>
            <person name="Dluhosova J."/>
            <person name="Istvanek J."/>
            <person name="Nedelnik J."/>
            <person name="Repkova J."/>
        </authorList>
    </citation>
    <scope>NUCLEOTIDE SEQUENCE [LARGE SCALE GENOMIC DNA]</scope>
    <source>
        <strain evidence="2">cv. 10/8</strain>
        <tissue evidence="1">Leaf</tissue>
    </source>
</reference>
<name>A0A392VY49_9FABA</name>
<evidence type="ECO:0000313" key="1">
    <source>
        <dbReference type="EMBL" id="MCI91380.1"/>
    </source>
</evidence>
<keyword evidence="2" id="KW-1185">Reference proteome</keyword>
<protein>
    <submittedName>
        <fullName evidence="1">Zinc finger A20 and AN1 domain-containing stress-associated protein</fullName>
    </submittedName>
</protein>
<comment type="caution">
    <text evidence="1">The sequence shown here is derived from an EMBL/GenBank/DDBJ whole genome shotgun (WGS) entry which is preliminary data.</text>
</comment>
<sequence>YDYKAYGREAIARENPVIRAVKIVKV</sequence>
<dbReference type="AlphaFoldDB" id="A0A392VY49"/>